<gene>
    <name evidence="7" type="ORF">C7450_103522</name>
</gene>
<dbReference type="InterPro" id="IPR027417">
    <property type="entry name" value="P-loop_NTPase"/>
</dbReference>
<evidence type="ECO:0000256" key="2">
    <source>
        <dbReference type="ARBA" id="ARBA00022448"/>
    </source>
</evidence>
<evidence type="ECO:0000256" key="3">
    <source>
        <dbReference type="ARBA" id="ARBA00022741"/>
    </source>
</evidence>
<dbReference type="GO" id="GO:0005524">
    <property type="term" value="F:ATP binding"/>
    <property type="evidence" value="ECO:0007669"/>
    <property type="project" value="UniProtKB-KW"/>
</dbReference>
<dbReference type="EMBL" id="QJJK01000003">
    <property type="protein sequence ID" value="PXW62000.1"/>
    <property type="molecule type" value="Genomic_DNA"/>
</dbReference>
<dbReference type="InterPro" id="IPR003593">
    <property type="entry name" value="AAA+_ATPase"/>
</dbReference>
<protein>
    <submittedName>
        <fullName evidence="7">Amino acid/amide ABC transporter ATP-binding protein 2 (HAAT family)</fullName>
    </submittedName>
</protein>
<keyword evidence="2" id="KW-0813">Transport</keyword>
<evidence type="ECO:0000256" key="4">
    <source>
        <dbReference type="ARBA" id="ARBA00022840"/>
    </source>
</evidence>
<dbReference type="OrthoDB" id="9776369at2"/>
<sequence>MLEIRDLEAAYGPIVALHGVNLTIAEGEAITVIGANGAGKSTLLKTICGILKPRSGEIRFEGKPTIGLSSARMVQSGVALVPEGRHVFPQLTVRENLDLGAYYRRDHAAVRADLEAALDTFPILRERLSQPGGSLSGGQQQMLAIARAMMSRPRLLMLDEPSLGLAPAIVQQLGRIIQELNRGGATILLVEQNARMALRLAHRAYVLATGRVTRTGTGQELLDDPAVKASYLGGHSGT</sequence>
<accession>A0A2V3UPD8</accession>
<dbReference type="InterPro" id="IPR052156">
    <property type="entry name" value="BCAA_Transport_ATP-bd_LivF"/>
</dbReference>
<evidence type="ECO:0000313" key="7">
    <source>
        <dbReference type="EMBL" id="PXW62000.1"/>
    </source>
</evidence>
<keyword evidence="5" id="KW-0029">Amino-acid transport</keyword>
<dbReference type="GO" id="GO:0015807">
    <property type="term" value="P:L-amino acid transport"/>
    <property type="evidence" value="ECO:0007669"/>
    <property type="project" value="TreeGrafter"/>
</dbReference>
<dbReference type="Proteomes" id="UP000248021">
    <property type="component" value="Unassembled WGS sequence"/>
</dbReference>
<proteinExistence type="inferred from homology"/>
<dbReference type="GO" id="GO:0015658">
    <property type="term" value="F:branched-chain amino acid transmembrane transporter activity"/>
    <property type="evidence" value="ECO:0007669"/>
    <property type="project" value="InterPro"/>
</dbReference>
<dbReference type="PROSITE" id="PS00211">
    <property type="entry name" value="ABC_TRANSPORTER_1"/>
    <property type="match status" value="1"/>
</dbReference>
<dbReference type="PANTHER" id="PTHR43820">
    <property type="entry name" value="HIGH-AFFINITY BRANCHED-CHAIN AMINO ACID TRANSPORT ATP-BINDING PROTEIN LIVF"/>
    <property type="match status" value="1"/>
</dbReference>
<dbReference type="SUPFAM" id="SSF52540">
    <property type="entry name" value="P-loop containing nucleoside triphosphate hydrolases"/>
    <property type="match status" value="1"/>
</dbReference>
<organism evidence="7 8">
    <name type="scientific">Chelatococcus asaccharovorans</name>
    <dbReference type="NCBI Taxonomy" id="28210"/>
    <lineage>
        <taxon>Bacteria</taxon>
        <taxon>Pseudomonadati</taxon>
        <taxon>Pseudomonadota</taxon>
        <taxon>Alphaproteobacteria</taxon>
        <taxon>Hyphomicrobiales</taxon>
        <taxon>Chelatococcaceae</taxon>
        <taxon>Chelatococcus</taxon>
    </lineage>
</organism>
<keyword evidence="3" id="KW-0547">Nucleotide-binding</keyword>
<name>A0A2V3UPD8_9HYPH</name>
<dbReference type="Gene3D" id="3.40.50.300">
    <property type="entry name" value="P-loop containing nucleotide triphosphate hydrolases"/>
    <property type="match status" value="1"/>
</dbReference>
<dbReference type="Pfam" id="PF00005">
    <property type="entry name" value="ABC_tran"/>
    <property type="match status" value="1"/>
</dbReference>
<evidence type="ECO:0000259" key="6">
    <source>
        <dbReference type="PROSITE" id="PS50893"/>
    </source>
</evidence>
<dbReference type="AlphaFoldDB" id="A0A2V3UPD8"/>
<evidence type="ECO:0000313" key="8">
    <source>
        <dbReference type="Proteomes" id="UP000248021"/>
    </source>
</evidence>
<comment type="similarity">
    <text evidence="1">Belongs to the ABC transporter superfamily.</text>
</comment>
<dbReference type="InterPro" id="IPR017871">
    <property type="entry name" value="ABC_transporter-like_CS"/>
</dbReference>
<comment type="caution">
    <text evidence="7">The sequence shown here is derived from an EMBL/GenBank/DDBJ whole genome shotgun (WGS) entry which is preliminary data.</text>
</comment>
<dbReference type="SMART" id="SM00382">
    <property type="entry name" value="AAA"/>
    <property type="match status" value="1"/>
</dbReference>
<feature type="domain" description="ABC transporter" evidence="6">
    <location>
        <begin position="2"/>
        <end position="234"/>
    </location>
</feature>
<dbReference type="PANTHER" id="PTHR43820:SF4">
    <property type="entry name" value="HIGH-AFFINITY BRANCHED-CHAIN AMINO ACID TRANSPORT ATP-BINDING PROTEIN LIVF"/>
    <property type="match status" value="1"/>
</dbReference>
<dbReference type="InterPro" id="IPR003439">
    <property type="entry name" value="ABC_transporter-like_ATP-bd"/>
</dbReference>
<dbReference type="PROSITE" id="PS50893">
    <property type="entry name" value="ABC_TRANSPORTER_2"/>
    <property type="match status" value="1"/>
</dbReference>
<dbReference type="GO" id="GO:0016887">
    <property type="term" value="F:ATP hydrolysis activity"/>
    <property type="evidence" value="ECO:0007669"/>
    <property type="project" value="InterPro"/>
</dbReference>
<dbReference type="InterPro" id="IPR030660">
    <property type="entry name" value="ABC_branched_ATPase_LivF/BraG"/>
</dbReference>
<keyword evidence="4 7" id="KW-0067">ATP-binding</keyword>
<keyword evidence="8" id="KW-1185">Reference proteome</keyword>
<reference evidence="7 8" key="1">
    <citation type="submission" date="2018-05" db="EMBL/GenBank/DDBJ databases">
        <title>Genomic Encyclopedia of Type Strains, Phase IV (KMG-IV): sequencing the most valuable type-strain genomes for metagenomic binning, comparative biology and taxonomic classification.</title>
        <authorList>
            <person name="Goeker M."/>
        </authorList>
    </citation>
    <scope>NUCLEOTIDE SEQUENCE [LARGE SCALE GENOMIC DNA]</scope>
    <source>
        <strain evidence="7 8">DSM 6462</strain>
    </source>
</reference>
<evidence type="ECO:0000256" key="5">
    <source>
        <dbReference type="ARBA" id="ARBA00022970"/>
    </source>
</evidence>
<dbReference type="CDD" id="cd03224">
    <property type="entry name" value="ABC_TM1139_LivF_branched"/>
    <property type="match status" value="1"/>
</dbReference>
<dbReference type="PIRSF" id="PIRSF039137">
    <property type="entry name" value="ABC_branched_ATPase"/>
    <property type="match status" value="1"/>
</dbReference>
<evidence type="ECO:0000256" key="1">
    <source>
        <dbReference type="ARBA" id="ARBA00005417"/>
    </source>
</evidence>
<dbReference type="RefSeq" id="WP_110374264.1">
    <property type="nucleotide sequence ID" value="NZ_JAHBRY010000001.1"/>
</dbReference>